<reference evidence="2 3" key="1">
    <citation type="submission" date="2013-01" db="EMBL/GenBank/DDBJ databases">
        <authorList>
            <person name="Bench S."/>
        </authorList>
    </citation>
    <scope>NUCLEOTIDE SEQUENCE [LARGE SCALE GENOMIC DNA]</scope>
    <source>
        <strain evidence="2 3">WH 8502</strain>
    </source>
</reference>
<reference evidence="2 3" key="2">
    <citation type="submission" date="2013-09" db="EMBL/GenBank/DDBJ databases">
        <title>Whole genome comparison of six Crocosphaera watsonii strains with differing phenotypes.</title>
        <authorList>
            <person name="Bench S.R."/>
            <person name="Heller P."/>
            <person name="Frank I."/>
            <person name="Arciniega M."/>
            <person name="Shilova I.N."/>
            <person name="Zehr J.P."/>
        </authorList>
    </citation>
    <scope>NUCLEOTIDE SEQUENCE [LARGE SCALE GENOMIC DNA]</scope>
    <source>
        <strain evidence="2 3">WH 8502</strain>
    </source>
</reference>
<gene>
    <name evidence="2" type="ORF">CWATWH8502_4344</name>
</gene>
<comment type="caution">
    <text evidence="2">The sequence shown here is derived from an EMBL/GenBank/DDBJ whole genome shotgun (WGS) entry which is preliminary data.</text>
</comment>
<dbReference type="AlphaFoldDB" id="T2I839"/>
<evidence type="ECO:0000313" key="2">
    <source>
        <dbReference type="EMBL" id="CCQ48959.1"/>
    </source>
</evidence>
<evidence type="ECO:0000313" key="3">
    <source>
        <dbReference type="Proteomes" id="UP000018348"/>
    </source>
</evidence>
<evidence type="ECO:0000256" key="1">
    <source>
        <dbReference type="SAM" id="MobiDB-lite"/>
    </source>
</evidence>
<accession>T2I839</accession>
<proteinExistence type="predicted"/>
<dbReference type="EMBL" id="CAQK01000044">
    <property type="protein sequence ID" value="CCQ48959.1"/>
    <property type="molecule type" value="Genomic_DNA"/>
</dbReference>
<organism evidence="2 3">
    <name type="scientific">Crocosphaera watsonii WH 8502</name>
    <dbReference type="NCBI Taxonomy" id="423474"/>
    <lineage>
        <taxon>Bacteria</taxon>
        <taxon>Bacillati</taxon>
        <taxon>Cyanobacteriota</taxon>
        <taxon>Cyanophyceae</taxon>
        <taxon>Oscillatoriophycideae</taxon>
        <taxon>Chroococcales</taxon>
        <taxon>Aphanothecaceae</taxon>
        <taxon>Crocosphaera</taxon>
    </lineage>
</organism>
<sequence length="63" mass="6816">MKLLGRLGDGETSETGGHRGLGDTGDWGECGECGECGEMGGVWRAKYQLIINYSTTLTICFKR</sequence>
<protein>
    <submittedName>
        <fullName evidence="2">Uncharacterized protein</fullName>
    </submittedName>
</protein>
<dbReference type="Proteomes" id="UP000018348">
    <property type="component" value="Unassembled WGS sequence"/>
</dbReference>
<feature type="region of interest" description="Disordered" evidence="1">
    <location>
        <begin position="1"/>
        <end position="26"/>
    </location>
</feature>
<name>T2I839_CROWT</name>